<accession>A0ABU5R2C6</accession>
<keyword evidence="2" id="KW-1185">Reference proteome</keyword>
<dbReference type="SUPFAM" id="SSF53474">
    <property type="entry name" value="alpha/beta-Hydrolases"/>
    <property type="match status" value="1"/>
</dbReference>
<comment type="caution">
    <text evidence="1">The sequence shown here is derived from an EMBL/GenBank/DDBJ whole genome shotgun (WGS) entry which is preliminary data.</text>
</comment>
<dbReference type="Proteomes" id="UP001304298">
    <property type="component" value="Unassembled WGS sequence"/>
</dbReference>
<sequence>MNDVRELKQYVWAHARAQGVPLSHYEDLLSRITSDVDGADGSWTREWVRAGEALERDGKLLEAVQYYNLARFPFVAGPDRADALVRCVAAFDRWRREAGGIERVEVDTPSGRFGAWGTGLSTRDRKPLLVFTGGIVSIKEQWAPLLPVLRKLGVAAIAAELPGVGENPLPYDDKSHRLFSDLLDAVADRADVARTHLLPLSFSGHLALRCALGDERIRGLVTVGAPLREFFTDPAWWASLPRLTVDTLVHLTGVPEAGLQDHLRGWALTTEEIASLRLPVGYVACSRDEIIPPGDPALLREHAREPHVVEFDDVHGAPEHSREMQAWALLTTLRMLGGRRVPRALFGTVLAGQRLRRLLRSRA</sequence>
<dbReference type="InterPro" id="IPR029058">
    <property type="entry name" value="AB_hydrolase_fold"/>
</dbReference>
<dbReference type="InterPro" id="IPR010520">
    <property type="entry name" value="FrsA-like"/>
</dbReference>
<dbReference type="Pfam" id="PF06500">
    <property type="entry name" value="FrsA-like"/>
    <property type="match status" value="1"/>
</dbReference>
<dbReference type="RefSeq" id="WP_323326426.1">
    <property type="nucleotide sequence ID" value="NZ_JAYFSI010000002.1"/>
</dbReference>
<dbReference type="EMBL" id="JAYFSI010000002">
    <property type="protein sequence ID" value="MEA5360357.1"/>
    <property type="molecule type" value="Genomic_DNA"/>
</dbReference>
<dbReference type="GO" id="GO:0016787">
    <property type="term" value="F:hydrolase activity"/>
    <property type="evidence" value="ECO:0007669"/>
    <property type="project" value="UniProtKB-KW"/>
</dbReference>
<proteinExistence type="predicted"/>
<evidence type="ECO:0000313" key="2">
    <source>
        <dbReference type="Proteomes" id="UP001304298"/>
    </source>
</evidence>
<gene>
    <name evidence="1" type="ORF">VA596_12490</name>
</gene>
<reference evidence="1 2" key="1">
    <citation type="submission" date="2023-12" db="EMBL/GenBank/DDBJ databases">
        <title>Amycolatopsis sp. V23-08.</title>
        <authorList>
            <person name="Somphong A."/>
        </authorList>
    </citation>
    <scope>NUCLEOTIDE SEQUENCE [LARGE SCALE GENOMIC DNA]</scope>
    <source>
        <strain evidence="1 2">V23-08</strain>
    </source>
</reference>
<protein>
    <submittedName>
        <fullName evidence="1">Alpha/beta hydrolase</fullName>
    </submittedName>
</protein>
<dbReference type="Gene3D" id="3.40.50.1820">
    <property type="entry name" value="alpha/beta hydrolase"/>
    <property type="match status" value="1"/>
</dbReference>
<name>A0ABU5R2C6_9PSEU</name>
<organism evidence="1 2">
    <name type="scientific">Amycolatopsis heterodermiae</name>
    <dbReference type="NCBI Taxonomy" id="3110235"/>
    <lineage>
        <taxon>Bacteria</taxon>
        <taxon>Bacillati</taxon>
        <taxon>Actinomycetota</taxon>
        <taxon>Actinomycetes</taxon>
        <taxon>Pseudonocardiales</taxon>
        <taxon>Pseudonocardiaceae</taxon>
        <taxon>Amycolatopsis</taxon>
    </lineage>
</organism>
<evidence type="ECO:0000313" key="1">
    <source>
        <dbReference type="EMBL" id="MEA5360357.1"/>
    </source>
</evidence>
<keyword evidence="1" id="KW-0378">Hydrolase</keyword>